<evidence type="ECO:0000256" key="1">
    <source>
        <dbReference type="SAM" id="Phobius"/>
    </source>
</evidence>
<comment type="caution">
    <text evidence="2">The sequence shown here is derived from an EMBL/GenBank/DDBJ whole genome shotgun (WGS) entry which is preliminary data.</text>
</comment>
<organism evidence="2 3">
    <name type="scientific">Leptospira johnsonii</name>
    <dbReference type="NCBI Taxonomy" id="1917820"/>
    <lineage>
        <taxon>Bacteria</taxon>
        <taxon>Pseudomonadati</taxon>
        <taxon>Spirochaetota</taxon>
        <taxon>Spirochaetia</taxon>
        <taxon>Leptospirales</taxon>
        <taxon>Leptospiraceae</taxon>
        <taxon>Leptospira</taxon>
    </lineage>
</organism>
<dbReference type="AlphaFoldDB" id="A0A2P2D2F4"/>
<dbReference type="EMBL" id="BFAY01000011">
    <property type="protein sequence ID" value="GBF38832.1"/>
    <property type="molecule type" value="Genomic_DNA"/>
</dbReference>
<keyword evidence="1" id="KW-0472">Membrane</keyword>
<keyword evidence="3" id="KW-1185">Reference proteome</keyword>
<name>A0A2P2D2F4_9LEPT</name>
<proteinExistence type="predicted"/>
<gene>
    <name evidence="2" type="ORF">LPTSP1_18270</name>
</gene>
<feature type="transmembrane region" description="Helical" evidence="1">
    <location>
        <begin position="12"/>
        <end position="32"/>
    </location>
</feature>
<keyword evidence="1" id="KW-1133">Transmembrane helix</keyword>
<evidence type="ECO:0000313" key="3">
    <source>
        <dbReference type="Proteomes" id="UP000245076"/>
    </source>
</evidence>
<keyword evidence="1" id="KW-0812">Transmembrane</keyword>
<reference evidence="2 3" key="1">
    <citation type="submission" date="2018-02" db="EMBL/GenBank/DDBJ databases">
        <title>Novel Leptospira species isolated from soil and water in Japan.</title>
        <authorList>
            <person name="Nakao R."/>
            <person name="Masuzawa T."/>
        </authorList>
    </citation>
    <scope>NUCLEOTIDE SEQUENCE [LARGE SCALE GENOMIC DNA]</scope>
    <source>
        <strain evidence="2 3">E8</strain>
    </source>
</reference>
<evidence type="ECO:0000313" key="2">
    <source>
        <dbReference type="EMBL" id="GBF38832.1"/>
    </source>
</evidence>
<accession>A0A2P2D2F4</accession>
<sequence length="183" mass="19373">MEKSGMSRSFYSLLVLFCIIVQFNCGTVLLLMQNFDPSQKEDASSLLLLLGAANHFGKPYIEISPSSLTLVAPTPSDPSTGSYLARVRNIPDSWYQDEFTFDLEVNGCSGYIGSLNGSGGLPATISFTSGDQYSISMDLVGFGDGGGITQVCSLSHTVTLSSGTDIQTGTDAGSILLTIPPMF</sequence>
<dbReference type="Proteomes" id="UP000245076">
    <property type="component" value="Unassembled WGS sequence"/>
</dbReference>
<protein>
    <submittedName>
        <fullName evidence="2">Uncharacterized protein</fullName>
    </submittedName>
</protein>